<dbReference type="InterPro" id="IPR000639">
    <property type="entry name" value="Epox_hydrolase-like"/>
</dbReference>
<keyword evidence="1 3" id="KW-0378">Hydrolase</keyword>
<dbReference type="PANTHER" id="PTHR43329">
    <property type="entry name" value="EPOXIDE HYDROLASE"/>
    <property type="match status" value="1"/>
</dbReference>
<feature type="domain" description="AB hydrolase-1" evidence="2">
    <location>
        <begin position="25"/>
        <end position="276"/>
    </location>
</feature>
<dbReference type="InterPro" id="IPR029058">
    <property type="entry name" value="AB_hydrolase_fold"/>
</dbReference>
<keyword evidence="4" id="KW-1185">Reference proteome</keyword>
<dbReference type="InterPro" id="IPR000073">
    <property type="entry name" value="AB_hydrolase_1"/>
</dbReference>
<evidence type="ECO:0000259" key="2">
    <source>
        <dbReference type="Pfam" id="PF00561"/>
    </source>
</evidence>
<dbReference type="PRINTS" id="PR00111">
    <property type="entry name" value="ABHYDROLASE"/>
</dbReference>
<evidence type="ECO:0000256" key="1">
    <source>
        <dbReference type="ARBA" id="ARBA00022801"/>
    </source>
</evidence>
<proteinExistence type="predicted"/>
<dbReference type="PRINTS" id="PR00412">
    <property type="entry name" value="EPOXHYDRLASE"/>
</dbReference>
<dbReference type="Pfam" id="PF00561">
    <property type="entry name" value="Abhydrolase_1"/>
    <property type="match status" value="1"/>
</dbReference>
<dbReference type="EMBL" id="CP036501">
    <property type="protein sequence ID" value="UZP75328.1"/>
    <property type="molecule type" value="Genomic_DNA"/>
</dbReference>
<name>A0ABY6QAB6_9GAMM</name>
<protein>
    <submittedName>
        <fullName evidence="3">Alpha/beta hydrolase</fullName>
    </submittedName>
</protein>
<sequence>MEDYQHGYFETGGCRLHFVEAGAGPLLILYHGFPMFWFSFYPQIEALKTQFRVVAIDGPGVNLSSKPANIELYKLENLALQIDELAQHLHGDEPFYLVGHDWGGALVWAYAQHYPHRLHKVVAINAPPANQLIELLASNSEQQRRSSYMWSMREGELHTSMTENGAARVWERAYAPFRGRPHYTKEHDEIMRIGLAQPGAIDGGINWYRANIPPLGGITDADFWPSRDAKTDVPALLIWGEKDQTFIPQFIDDLHRYATQLSVEILPGVGHTPMLEVPEITNKTLSDFLSA</sequence>
<organism evidence="3 4">
    <name type="scientific">Candidatus Paraluminiphilus aquimaris</name>
    <dbReference type="NCBI Taxonomy" id="2518994"/>
    <lineage>
        <taxon>Bacteria</taxon>
        <taxon>Pseudomonadati</taxon>
        <taxon>Pseudomonadota</taxon>
        <taxon>Gammaproteobacteria</taxon>
        <taxon>Cellvibrionales</taxon>
        <taxon>Halieaceae</taxon>
        <taxon>Candidatus Paraluminiphilus</taxon>
    </lineage>
</organism>
<dbReference type="Proteomes" id="UP001317963">
    <property type="component" value="Chromosome"/>
</dbReference>
<accession>A0ABY6QAB6</accession>
<dbReference type="Gene3D" id="3.40.50.1820">
    <property type="entry name" value="alpha/beta hydrolase"/>
    <property type="match status" value="1"/>
</dbReference>
<dbReference type="RefSeq" id="WP_279241813.1">
    <property type="nucleotide sequence ID" value="NZ_CP036501.1"/>
</dbReference>
<evidence type="ECO:0000313" key="4">
    <source>
        <dbReference type="Proteomes" id="UP001317963"/>
    </source>
</evidence>
<dbReference type="GO" id="GO:0016787">
    <property type="term" value="F:hydrolase activity"/>
    <property type="evidence" value="ECO:0007669"/>
    <property type="project" value="UniProtKB-KW"/>
</dbReference>
<evidence type="ECO:0000313" key="3">
    <source>
        <dbReference type="EMBL" id="UZP75328.1"/>
    </source>
</evidence>
<gene>
    <name evidence="3" type="ORF">E0F26_11535</name>
</gene>
<dbReference type="SUPFAM" id="SSF53474">
    <property type="entry name" value="alpha/beta-Hydrolases"/>
    <property type="match status" value="1"/>
</dbReference>
<reference evidence="3 4" key="1">
    <citation type="submission" date="2019-02" db="EMBL/GenBank/DDBJ databases">
        <title>Halieaceae_genomes.</title>
        <authorList>
            <person name="Li S.-H."/>
        </authorList>
    </citation>
    <scope>NUCLEOTIDE SEQUENCE [LARGE SCALE GENOMIC DNA]</scope>
    <source>
        <strain evidence="3 4">JH123</strain>
    </source>
</reference>